<dbReference type="GO" id="GO:0005737">
    <property type="term" value="C:cytoplasm"/>
    <property type="evidence" value="ECO:0007669"/>
    <property type="project" value="TreeGrafter"/>
</dbReference>
<keyword evidence="5 8" id="KW-1133">Transmembrane helix</keyword>
<dbReference type="PANTHER" id="PTHR11923:SF51">
    <property type="entry name" value="LYSOSOME MEMBRANE PROTEIN 2"/>
    <property type="match status" value="1"/>
</dbReference>
<evidence type="ECO:0000256" key="6">
    <source>
        <dbReference type="ARBA" id="ARBA00023136"/>
    </source>
</evidence>
<evidence type="ECO:0000313" key="10">
    <source>
        <dbReference type="Proteomes" id="UP000094527"/>
    </source>
</evidence>
<reference evidence="9 10" key="1">
    <citation type="journal article" date="2016" name="Genome Biol. Evol.">
        <title>Gene Family Evolution Reflects Adaptation to Soil Environmental Stressors in the Genome of the Collembolan Orchesella cincta.</title>
        <authorList>
            <person name="Faddeeva-Vakhrusheva A."/>
            <person name="Derks M.F."/>
            <person name="Anvar S.Y."/>
            <person name="Agamennone V."/>
            <person name="Suring W."/>
            <person name="Smit S."/>
            <person name="van Straalen N.M."/>
            <person name="Roelofs D."/>
        </authorList>
    </citation>
    <scope>NUCLEOTIDE SEQUENCE [LARGE SCALE GENOMIC DNA]</scope>
    <source>
        <tissue evidence="9">Mixed pool</tissue>
    </source>
</reference>
<keyword evidence="10" id="KW-1185">Reference proteome</keyword>
<keyword evidence="7" id="KW-0325">Glycoprotein</keyword>
<feature type="non-terminal residue" evidence="9">
    <location>
        <position position="1"/>
    </location>
</feature>
<evidence type="ECO:0000256" key="3">
    <source>
        <dbReference type="ARBA" id="ARBA00022475"/>
    </source>
</evidence>
<dbReference type="Pfam" id="PF01130">
    <property type="entry name" value="CD36"/>
    <property type="match status" value="1"/>
</dbReference>
<evidence type="ECO:0000256" key="8">
    <source>
        <dbReference type="SAM" id="Phobius"/>
    </source>
</evidence>
<keyword evidence="3" id="KW-1003">Cell membrane</keyword>
<accession>A0A1D2N310</accession>
<comment type="caution">
    <text evidence="9">The sequence shown here is derived from an EMBL/GenBank/DDBJ whole genome shotgun (WGS) entry which is preliminary data.</text>
</comment>
<evidence type="ECO:0000256" key="2">
    <source>
        <dbReference type="ARBA" id="ARBA00010532"/>
    </source>
</evidence>
<dbReference type="PANTHER" id="PTHR11923">
    <property type="entry name" value="SCAVENGER RECEPTOR CLASS B TYPE-1 SR-B1"/>
    <property type="match status" value="1"/>
</dbReference>
<dbReference type="PRINTS" id="PR01609">
    <property type="entry name" value="CD36FAMILY"/>
</dbReference>
<keyword evidence="9" id="KW-0675">Receptor</keyword>
<dbReference type="GO" id="GO:0005044">
    <property type="term" value="F:scavenger receptor activity"/>
    <property type="evidence" value="ECO:0007669"/>
    <property type="project" value="TreeGrafter"/>
</dbReference>
<evidence type="ECO:0000256" key="1">
    <source>
        <dbReference type="ARBA" id="ARBA00004236"/>
    </source>
</evidence>
<evidence type="ECO:0000313" key="9">
    <source>
        <dbReference type="EMBL" id="ODM99666.1"/>
    </source>
</evidence>
<dbReference type="GO" id="GO:0005886">
    <property type="term" value="C:plasma membrane"/>
    <property type="evidence" value="ECO:0007669"/>
    <property type="project" value="UniProtKB-SubCell"/>
</dbReference>
<dbReference type="OMA" id="RWNIDEG"/>
<protein>
    <submittedName>
        <fullName evidence="9">Scavenger receptor class B member 1</fullName>
    </submittedName>
</protein>
<evidence type="ECO:0000256" key="4">
    <source>
        <dbReference type="ARBA" id="ARBA00022692"/>
    </source>
</evidence>
<evidence type="ECO:0000256" key="5">
    <source>
        <dbReference type="ARBA" id="ARBA00022989"/>
    </source>
</evidence>
<gene>
    <name evidence="9" type="ORF">Ocin01_07018</name>
</gene>
<sequence length="442" mass="50372">IAQFRKQLFLRMSIQTSILDGSIHQYQFTSKSIFSTSLIQKKLKVAFDQNLWKCEGIYVFRENRTKINIHHDENTDTVTYKEHFTYHFEQQLSGELKLEDKIKIINFPYIAAAIKIDNELPWPMDYLANMILIQYKEPLFVTRTVEEVLFQGWTVPFLQKIETEIGLSLVPNNTFGLLVGLNDTAQGPYTVARGTLDKSLFGTILKYKNESELSTWPKLSQCNKIQGSDGTIFPPFVEKQTVLKLFNSDLCRSLYLSYNKSIDFEGIKGYRFTVPPSVLADPRKNNENHCFCPNIEDEPDKCLKKGTSDLGPCRDGAPVAMSMPHFLDADSQYAEESGLVSDPSKHEAFMDIEPFFGVILQASKRYQINLMLTRLKGIASFSKVPEILFPLLWIDESTSLDAENLLKVQSGLRNVWVAGFISKMITIAIPLVVCSLVVKRQM</sequence>
<dbReference type="InterPro" id="IPR002159">
    <property type="entry name" value="CD36_fam"/>
</dbReference>
<name>A0A1D2N310_ORCCI</name>
<feature type="transmembrane region" description="Helical" evidence="8">
    <location>
        <begin position="415"/>
        <end position="438"/>
    </location>
</feature>
<organism evidence="9 10">
    <name type="scientific">Orchesella cincta</name>
    <name type="common">Springtail</name>
    <name type="synonym">Podura cincta</name>
    <dbReference type="NCBI Taxonomy" id="48709"/>
    <lineage>
        <taxon>Eukaryota</taxon>
        <taxon>Metazoa</taxon>
        <taxon>Ecdysozoa</taxon>
        <taxon>Arthropoda</taxon>
        <taxon>Hexapoda</taxon>
        <taxon>Collembola</taxon>
        <taxon>Entomobryomorpha</taxon>
        <taxon>Entomobryoidea</taxon>
        <taxon>Orchesellidae</taxon>
        <taxon>Orchesellinae</taxon>
        <taxon>Orchesella</taxon>
    </lineage>
</organism>
<evidence type="ECO:0000256" key="7">
    <source>
        <dbReference type="ARBA" id="ARBA00023180"/>
    </source>
</evidence>
<comment type="subcellular location">
    <subcellularLocation>
        <location evidence="1">Cell membrane</location>
    </subcellularLocation>
</comment>
<keyword evidence="4 8" id="KW-0812">Transmembrane</keyword>
<dbReference type="OrthoDB" id="10024078at2759"/>
<dbReference type="STRING" id="48709.A0A1D2N310"/>
<keyword evidence="6 8" id="KW-0472">Membrane</keyword>
<dbReference type="Proteomes" id="UP000094527">
    <property type="component" value="Unassembled WGS sequence"/>
</dbReference>
<dbReference type="AlphaFoldDB" id="A0A1D2N310"/>
<dbReference type="EMBL" id="LJIJ01000264">
    <property type="protein sequence ID" value="ODM99666.1"/>
    <property type="molecule type" value="Genomic_DNA"/>
</dbReference>
<comment type="similarity">
    <text evidence="2">Belongs to the CD36 family.</text>
</comment>
<proteinExistence type="inferred from homology"/>